<keyword evidence="3" id="KW-1185">Reference proteome</keyword>
<reference evidence="2 3" key="1">
    <citation type="submission" date="2017-03" db="EMBL/GenBank/DDBJ databases">
        <authorList>
            <person name="Afonso C.L."/>
            <person name="Miller P.J."/>
            <person name="Scott M.A."/>
            <person name="Spackman E."/>
            <person name="Goraichik I."/>
            <person name="Dimitrov K.M."/>
            <person name="Suarez D.L."/>
            <person name="Swayne D.E."/>
        </authorList>
    </citation>
    <scope>NUCLEOTIDE SEQUENCE [LARGE SCALE GENOMIC DNA]</scope>
    <source>
        <strain evidence="2 3">CECT 8620</strain>
    </source>
</reference>
<proteinExistence type="predicted"/>
<protein>
    <submittedName>
        <fullName evidence="2">Helix-turn-helix protein</fullName>
    </submittedName>
</protein>
<dbReference type="AlphaFoldDB" id="A0A1Y5T7R0"/>
<evidence type="ECO:0000313" key="3">
    <source>
        <dbReference type="Proteomes" id="UP000193862"/>
    </source>
</evidence>
<evidence type="ECO:0000259" key="1">
    <source>
        <dbReference type="PROSITE" id="PS50943"/>
    </source>
</evidence>
<dbReference type="Pfam" id="PF09856">
    <property type="entry name" value="ScfRs"/>
    <property type="match status" value="1"/>
</dbReference>
<organism evidence="2 3">
    <name type="scientific">Aquimixticola soesokkakensis</name>
    <dbReference type="NCBI Taxonomy" id="1519096"/>
    <lineage>
        <taxon>Bacteria</taxon>
        <taxon>Pseudomonadati</taxon>
        <taxon>Pseudomonadota</taxon>
        <taxon>Alphaproteobacteria</taxon>
        <taxon>Rhodobacterales</taxon>
        <taxon>Paracoccaceae</taxon>
        <taxon>Aquimixticola</taxon>
    </lineage>
</organism>
<name>A0A1Y5T7R0_9RHOB</name>
<dbReference type="InterPro" id="IPR018653">
    <property type="entry name" value="ScfR_C"/>
</dbReference>
<dbReference type="Pfam" id="PF01381">
    <property type="entry name" value="HTH_3"/>
    <property type="match status" value="1"/>
</dbReference>
<dbReference type="Proteomes" id="UP000193862">
    <property type="component" value="Unassembled WGS sequence"/>
</dbReference>
<dbReference type="OrthoDB" id="7790108at2"/>
<dbReference type="SUPFAM" id="SSF47413">
    <property type="entry name" value="lambda repressor-like DNA-binding domains"/>
    <property type="match status" value="1"/>
</dbReference>
<dbReference type="InterPro" id="IPR001387">
    <property type="entry name" value="Cro/C1-type_HTH"/>
</dbReference>
<dbReference type="SMART" id="SM00530">
    <property type="entry name" value="HTH_XRE"/>
    <property type="match status" value="1"/>
</dbReference>
<dbReference type="CDD" id="cd00093">
    <property type="entry name" value="HTH_XRE"/>
    <property type="match status" value="1"/>
</dbReference>
<sequence length="455" mass="48602">MARSALTGTRIRERRLLAGIKQAALAQQVGISPAYLNLIEHNRRKIGGKLLVALARGLHVDVATLTEGAQTAVIDALREAGGAQARDIAGSAPELDRLEDFAGRFPGWADLIAAQRLRITALERNVAALTDRLAHDPYLSQALHEVLSMVTAVRATAGILANGGEIERDWQLRFHRNIYEDSQRLAQGAQALVSYLDSEGKEAVALSTPLDELEGWLAARDYHLAELEGADPAGAPLETVMAREDVRALGGAAQSLLRAVAAQYLSDAQAMPLAPLSAQIAAHLPRDGLDPAQICAAFGTSLAQGLRRLAAVPATDQGPLAQPLGFVSCDGSGTVLRRKGIEGFAPPRFGPTCPLWPLYGALQRPMQPLRQRVALAGQGERRFVAFAICAPQGVQGFNRATVWEAVMLLVPEDLLPADPAQPRRDEVLEVGTTCRLCPKADCAARREPSVISGPL</sequence>
<gene>
    <name evidence="2" type="ORF">AQS8620_02549</name>
</gene>
<dbReference type="EMBL" id="FWFS01000009">
    <property type="protein sequence ID" value="SLN57494.1"/>
    <property type="molecule type" value="Genomic_DNA"/>
</dbReference>
<dbReference type="InterPro" id="IPR010982">
    <property type="entry name" value="Lambda_DNA-bd_dom_sf"/>
</dbReference>
<evidence type="ECO:0000313" key="2">
    <source>
        <dbReference type="EMBL" id="SLN57494.1"/>
    </source>
</evidence>
<dbReference type="GO" id="GO:0003677">
    <property type="term" value="F:DNA binding"/>
    <property type="evidence" value="ECO:0007669"/>
    <property type="project" value="InterPro"/>
</dbReference>
<accession>A0A1Y5T7R0</accession>
<dbReference type="PROSITE" id="PS50943">
    <property type="entry name" value="HTH_CROC1"/>
    <property type="match status" value="1"/>
</dbReference>
<dbReference type="RefSeq" id="WP_085837256.1">
    <property type="nucleotide sequence ID" value="NZ_FWFS01000009.1"/>
</dbReference>
<dbReference type="Gene3D" id="1.10.260.40">
    <property type="entry name" value="lambda repressor-like DNA-binding domains"/>
    <property type="match status" value="1"/>
</dbReference>
<feature type="domain" description="HTH cro/C1-type" evidence="1">
    <location>
        <begin position="11"/>
        <end position="65"/>
    </location>
</feature>